<dbReference type="InterPro" id="IPR023584">
    <property type="entry name" value="Ribosome_recyc_fac_dom"/>
</dbReference>
<dbReference type="PANTHER" id="PTHR20982:SF3">
    <property type="entry name" value="MITOCHONDRIAL RIBOSOME RECYCLING FACTOR PSEUDO 1"/>
    <property type="match status" value="1"/>
</dbReference>
<evidence type="ECO:0000313" key="8">
    <source>
        <dbReference type="Proteomes" id="UP000653127"/>
    </source>
</evidence>
<evidence type="ECO:0000256" key="3">
    <source>
        <dbReference type="ARBA" id="ARBA00022490"/>
    </source>
</evidence>
<comment type="function">
    <text evidence="5">Responsible for the release of ribosomes from messenger RNA at the termination of protein biosynthesis. May increase the efficiency of translation by recycling ribosomes from one round of translation to another.</text>
</comment>
<dbReference type="Gene3D" id="3.30.1360.40">
    <property type="match status" value="1"/>
</dbReference>
<dbReference type="GO" id="GO:0043023">
    <property type="term" value="F:ribosomal large subunit binding"/>
    <property type="evidence" value="ECO:0007669"/>
    <property type="project" value="TreeGrafter"/>
</dbReference>
<comment type="similarity">
    <text evidence="2 5">Belongs to the RRF family.</text>
</comment>
<reference evidence="7" key="1">
    <citation type="submission" date="2020-08" db="EMBL/GenBank/DDBJ databases">
        <title>Genome public.</title>
        <authorList>
            <person name="Liu C."/>
            <person name="Sun Q."/>
        </authorList>
    </citation>
    <scope>NUCLEOTIDE SEQUENCE</scope>
    <source>
        <strain evidence="7">NSJ-31</strain>
    </source>
</reference>
<evidence type="ECO:0000313" key="7">
    <source>
        <dbReference type="EMBL" id="MBC8546996.1"/>
    </source>
</evidence>
<dbReference type="Pfam" id="PF01765">
    <property type="entry name" value="RRF"/>
    <property type="match status" value="1"/>
</dbReference>
<dbReference type="HAMAP" id="MF_00040">
    <property type="entry name" value="RRF"/>
    <property type="match status" value="1"/>
</dbReference>
<proteinExistence type="inferred from homology"/>
<gene>
    <name evidence="5 7" type="primary">frr</name>
    <name evidence="7" type="ORF">H8711_08635</name>
</gene>
<dbReference type="EMBL" id="JACRST010000012">
    <property type="protein sequence ID" value="MBC8546996.1"/>
    <property type="molecule type" value="Genomic_DNA"/>
</dbReference>
<name>A0A926I579_9FIRM</name>
<comment type="caution">
    <text evidence="7">The sequence shown here is derived from an EMBL/GenBank/DDBJ whole genome shotgun (WGS) entry which is preliminary data.</text>
</comment>
<evidence type="ECO:0000256" key="2">
    <source>
        <dbReference type="ARBA" id="ARBA00005912"/>
    </source>
</evidence>
<organism evidence="7 8">
    <name type="scientific">Ligaoa zhengdingensis</name>
    <dbReference type="NCBI Taxonomy" id="2763658"/>
    <lineage>
        <taxon>Bacteria</taxon>
        <taxon>Bacillati</taxon>
        <taxon>Bacillota</taxon>
        <taxon>Clostridia</taxon>
        <taxon>Eubacteriales</taxon>
        <taxon>Oscillospiraceae</taxon>
        <taxon>Ligaoa</taxon>
    </lineage>
</organism>
<dbReference type="Proteomes" id="UP000653127">
    <property type="component" value="Unassembled WGS sequence"/>
</dbReference>
<keyword evidence="4 5" id="KW-0648">Protein biosynthesis</keyword>
<comment type="subcellular location">
    <subcellularLocation>
        <location evidence="1 5">Cytoplasm</location>
    </subcellularLocation>
</comment>
<dbReference type="Gene3D" id="1.10.132.20">
    <property type="entry name" value="Ribosome-recycling factor"/>
    <property type="match status" value="1"/>
</dbReference>
<dbReference type="FunFam" id="1.10.132.20:FF:000001">
    <property type="entry name" value="Ribosome-recycling factor"/>
    <property type="match status" value="1"/>
</dbReference>
<sequence length="184" mass="20803">MKAHLQPYDEKMTKTLSALNSNFAGIRAGRASASVLDKITVDYYGVPTAINSMAAVSVPDPRMLTIQPWDKSTLKAIEKAIMASDIGINPNNDGTVIRLNFPPLTEERRKELCKKVSKYGEEAKVAIRSIRRDGNEKFKAMKKASEITEDDQKSYEEDLQKLTDKYIKEIDQMSQNKEKEIMEI</sequence>
<protein>
    <recommendedName>
        <fullName evidence="5">Ribosome-recycling factor</fullName>
        <shortName evidence="5">RRF</shortName>
    </recommendedName>
    <alternativeName>
        <fullName evidence="5">Ribosome-releasing factor</fullName>
    </alternativeName>
</protein>
<dbReference type="NCBIfam" id="TIGR00496">
    <property type="entry name" value="frr"/>
    <property type="match status" value="1"/>
</dbReference>
<accession>A0A926I579</accession>
<dbReference type="InterPro" id="IPR002661">
    <property type="entry name" value="Ribosome_recyc_fac"/>
</dbReference>
<evidence type="ECO:0000256" key="5">
    <source>
        <dbReference type="HAMAP-Rule" id="MF_00040"/>
    </source>
</evidence>
<keyword evidence="3 5" id="KW-0963">Cytoplasm</keyword>
<dbReference type="SUPFAM" id="SSF55194">
    <property type="entry name" value="Ribosome recycling factor, RRF"/>
    <property type="match status" value="1"/>
</dbReference>
<dbReference type="FunFam" id="3.30.1360.40:FF:000001">
    <property type="entry name" value="Ribosome-recycling factor"/>
    <property type="match status" value="1"/>
</dbReference>
<dbReference type="AlphaFoldDB" id="A0A926I579"/>
<evidence type="ECO:0000259" key="6">
    <source>
        <dbReference type="Pfam" id="PF01765"/>
    </source>
</evidence>
<evidence type="ECO:0000256" key="1">
    <source>
        <dbReference type="ARBA" id="ARBA00004496"/>
    </source>
</evidence>
<dbReference type="GO" id="GO:0006415">
    <property type="term" value="P:translational termination"/>
    <property type="evidence" value="ECO:0007669"/>
    <property type="project" value="UniProtKB-UniRule"/>
</dbReference>
<keyword evidence="8" id="KW-1185">Reference proteome</keyword>
<dbReference type="RefSeq" id="WP_249283072.1">
    <property type="nucleotide sequence ID" value="NZ_JACRST010000012.1"/>
</dbReference>
<dbReference type="CDD" id="cd00520">
    <property type="entry name" value="RRF"/>
    <property type="match status" value="1"/>
</dbReference>
<evidence type="ECO:0000256" key="4">
    <source>
        <dbReference type="ARBA" id="ARBA00022917"/>
    </source>
</evidence>
<feature type="domain" description="Ribosome recycling factor" evidence="6">
    <location>
        <begin position="20"/>
        <end position="182"/>
    </location>
</feature>
<dbReference type="GO" id="GO:0005737">
    <property type="term" value="C:cytoplasm"/>
    <property type="evidence" value="ECO:0007669"/>
    <property type="project" value="UniProtKB-SubCell"/>
</dbReference>
<dbReference type="PANTHER" id="PTHR20982">
    <property type="entry name" value="RIBOSOME RECYCLING FACTOR"/>
    <property type="match status" value="1"/>
</dbReference>
<dbReference type="InterPro" id="IPR036191">
    <property type="entry name" value="RRF_sf"/>
</dbReference>